<dbReference type="EnsemblMetazoa" id="PPA41459.1">
    <property type="protein sequence ID" value="PPA41459.1"/>
    <property type="gene ID" value="WBGene00279828"/>
</dbReference>
<name>A0A2A6CQ35_PRIPA</name>
<keyword evidence="2" id="KW-1185">Reference proteome</keyword>
<accession>A0A8R1YZ35</accession>
<dbReference type="PROSITE" id="PS51257">
    <property type="entry name" value="PROKAR_LIPOPROTEIN"/>
    <property type="match status" value="1"/>
</dbReference>
<organism evidence="1 2">
    <name type="scientific">Pristionchus pacificus</name>
    <name type="common">Parasitic nematode worm</name>
    <dbReference type="NCBI Taxonomy" id="54126"/>
    <lineage>
        <taxon>Eukaryota</taxon>
        <taxon>Metazoa</taxon>
        <taxon>Ecdysozoa</taxon>
        <taxon>Nematoda</taxon>
        <taxon>Chromadorea</taxon>
        <taxon>Rhabditida</taxon>
        <taxon>Rhabditina</taxon>
        <taxon>Diplogasteromorpha</taxon>
        <taxon>Diplogasteroidea</taxon>
        <taxon>Neodiplogasteridae</taxon>
        <taxon>Pristionchus</taxon>
    </lineage>
</organism>
<sequence length="206" mass="21621">MNSGRDSLLRGNSGDRTTKTIVTSFPTPTLQACKEQGIQIANKKKPELLKTASSPLDGEPTARTHVVAVILAKGTYAVFDNNSQAQIVRDGTNAANASWVYRYINGRVTYSEPIYAATCVYYPAGVANECKCGAPLPRETSTMMEPGATGVVASASGACATDYSGKFTQAKSNVTISCGPCTDTTVVCINKMLILTVPDPNGSVPG</sequence>
<evidence type="ECO:0000313" key="1">
    <source>
        <dbReference type="EnsemblMetazoa" id="PPA41459.1"/>
    </source>
</evidence>
<proteinExistence type="predicted"/>
<dbReference type="AlphaFoldDB" id="A0A2A6CQ35"/>
<reference evidence="1" key="2">
    <citation type="submission" date="2022-06" db="UniProtKB">
        <authorList>
            <consortium name="EnsemblMetazoa"/>
        </authorList>
    </citation>
    <scope>IDENTIFICATION</scope>
    <source>
        <strain evidence="1">PS312</strain>
    </source>
</reference>
<gene>
    <name evidence="1" type="primary">WBGene00279828</name>
</gene>
<dbReference type="Proteomes" id="UP000005239">
    <property type="component" value="Unassembled WGS sequence"/>
</dbReference>
<evidence type="ECO:0000313" key="2">
    <source>
        <dbReference type="Proteomes" id="UP000005239"/>
    </source>
</evidence>
<accession>A0A2A6CQ35</accession>
<reference evidence="2" key="1">
    <citation type="journal article" date="2008" name="Nat. Genet.">
        <title>The Pristionchus pacificus genome provides a unique perspective on nematode lifestyle and parasitism.</title>
        <authorList>
            <person name="Dieterich C."/>
            <person name="Clifton S.W."/>
            <person name="Schuster L.N."/>
            <person name="Chinwalla A."/>
            <person name="Delehaunty K."/>
            <person name="Dinkelacker I."/>
            <person name="Fulton L."/>
            <person name="Fulton R."/>
            <person name="Godfrey J."/>
            <person name="Minx P."/>
            <person name="Mitreva M."/>
            <person name="Roeseler W."/>
            <person name="Tian H."/>
            <person name="Witte H."/>
            <person name="Yang S.P."/>
            <person name="Wilson R.K."/>
            <person name="Sommer R.J."/>
        </authorList>
    </citation>
    <scope>NUCLEOTIDE SEQUENCE [LARGE SCALE GENOMIC DNA]</scope>
    <source>
        <strain evidence="2">PS312</strain>
    </source>
</reference>
<protein>
    <submittedName>
        <fullName evidence="1">Uncharacterized protein</fullName>
    </submittedName>
</protein>